<comment type="caution">
    <text evidence="1">The sequence shown here is derived from an EMBL/GenBank/DDBJ whole genome shotgun (WGS) entry which is preliminary data.</text>
</comment>
<keyword evidence="2" id="KW-1185">Reference proteome</keyword>
<accession>A0A2P5P4Z5</accession>
<proteinExistence type="predicted"/>
<protein>
    <submittedName>
        <fullName evidence="1">Uncharacterized protein</fullName>
    </submittedName>
</protein>
<organism evidence="1 2">
    <name type="scientific">Dehalogenimonas etheniformans</name>
    <dbReference type="NCBI Taxonomy" id="1536648"/>
    <lineage>
        <taxon>Bacteria</taxon>
        <taxon>Bacillati</taxon>
        <taxon>Chloroflexota</taxon>
        <taxon>Dehalococcoidia</taxon>
        <taxon>Dehalococcoidales</taxon>
        <taxon>Dehalococcoidaceae</taxon>
        <taxon>Dehalogenimonas</taxon>
    </lineage>
</organism>
<name>A0A2P5P4Z5_9CHLR</name>
<dbReference type="Proteomes" id="UP000235653">
    <property type="component" value="Unassembled WGS sequence"/>
</dbReference>
<gene>
    <name evidence="1" type="ORF">JP09_010050</name>
</gene>
<evidence type="ECO:0000313" key="1">
    <source>
        <dbReference type="EMBL" id="PPD57372.1"/>
    </source>
</evidence>
<sequence length="69" mass="7531">MTTMTITETKELQSCCECGHTGTDLVGYFEYIGGQGYVPVFECQGCIDARLEASREAVEALKLAMMLGE</sequence>
<dbReference type="AlphaFoldDB" id="A0A2P5P4Z5"/>
<evidence type="ECO:0000313" key="2">
    <source>
        <dbReference type="Proteomes" id="UP000235653"/>
    </source>
</evidence>
<dbReference type="RefSeq" id="WP_102331568.1">
    <property type="nucleotide sequence ID" value="NZ_CP058566.2"/>
</dbReference>
<dbReference type="EMBL" id="JQAN02000014">
    <property type="protein sequence ID" value="PPD57372.1"/>
    <property type="molecule type" value="Genomic_DNA"/>
</dbReference>
<reference evidence="1 2" key="1">
    <citation type="journal article" date="2017" name="ISME J.">
        <title>Grape pomace compost harbors organohalide-respiring Dehalogenimonas species with novel reductive dehalogenase genes.</title>
        <authorList>
            <person name="Yang Y."/>
            <person name="Higgins S.A."/>
            <person name="Yan J."/>
            <person name="Simsir B."/>
            <person name="Chourey K."/>
            <person name="Iyer R."/>
            <person name="Hettich R.L."/>
            <person name="Baldwin B."/>
            <person name="Ogles D.M."/>
            <person name="Loffler F.E."/>
        </authorList>
    </citation>
    <scope>NUCLEOTIDE SEQUENCE [LARGE SCALE GENOMIC DNA]</scope>
    <source>
        <strain evidence="1 2">GP</strain>
    </source>
</reference>